<dbReference type="InterPro" id="IPR036388">
    <property type="entry name" value="WH-like_DNA-bd_sf"/>
</dbReference>
<keyword evidence="2" id="KW-0238">DNA-binding</keyword>
<evidence type="ECO:0000256" key="1">
    <source>
        <dbReference type="ARBA" id="ARBA00023015"/>
    </source>
</evidence>
<accession>A0A1I5VBN6</accession>
<evidence type="ECO:0000313" key="6">
    <source>
        <dbReference type="Proteomes" id="UP000199031"/>
    </source>
</evidence>
<dbReference type="SUPFAM" id="SSF46894">
    <property type="entry name" value="C-terminal effector domain of the bipartite response regulators"/>
    <property type="match status" value="1"/>
</dbReference>
<dbReference type="STRING" id="1465490.SAMN05444277_104290"/>
<dbReference type="InterPro" id="IPR016032">
    <property type="entry name" value="Sig_transdc_resp-reg_C-effctor"/>
</dbReference>
<dbReference type="Gene3D" id="1.10.10.10">
    <property type="entry name" value="Winged helix-like DNA-binding domain superfamily/Winged helix DNA-binding domain"/>
    <property type="match status" value="1"/>
</dbReference>
<keyword evidence="1" id="KW-0805">Transcription regulation</keyword>
<dbReference type="Gene3D" id="3.30.450.20">
    <property type="entry name" value="PAS domain"/>
    <property type="match status" value="1"/>
</dbReference>
<evidence type="ECO:0000313" key="5">
    <source>
        <dbReference type="EMBL" id="SFQ04346.1"/>
    </source>
</evidence>
<dbReference type="InterPro" id="IPR000792">
    <property type="entry name" value="Tscrpt_reg_LuxR_C"/>
</dbReference>
<dbReference type="GO" id="GO:0006355">
    <property type="term" value="P:regulation of DNA-templated transcription"/>
    <property type="evidence" value="ECO:0007669"/>
    <property type="project" value="InterPro"/>
</dbReference>
<name>A0A1I5VBN6_9BACT</name>
<dbReference type="PRINTS" id="PR00038">
    <property type="entry name" value="HTHLUXR"/>
</dbReference>
<dbReference type="GO" id="GO:0003677">
    <property type="term" value="F:DNA binding"/>
    <property type="evidence" value="ECO:0007669"/>
    <property type="project" value="UniProtKB-KW"/>
</dbReference>
<evidence type="ECO:0000256" key="3">
    <source>
        <dbReference type="ARBA" id="ARBA00023163"/>
    </source>
</evidence>
<organism evidence="5 6">
    <name type="scientific">Parafilimonas terrae</name>
    <dbReference type="NCBI Taxonomy" id="1465490"/>
    <lineage>
        <taxon>Bacteria</taxon>
        <taxon>Pseudomonadati</taxon>
        <taxon>Bacteroidota</taxon>
        <taxon>Chitinophagia</taxon>
        <taxon>Chitinophagales</taxon>
        <taxon>Chitinophagaceae</taxon>
        <taxon>Parafilimonas</taxon>
    </lineage>
</organism>
<dbReference type="RefSeq" id="WP_090657630.1">
    <property type="nucleotide sequence ID" value="NZ_FOXQ01000004.1"/>
</dbReference>
<dbReference type="AlphaFoldDB" id="A0A1I5VBN6"/>
<sequence>MEKTKTLLLDVIDPAEFTPALGGNKIAAGQIIPEDVFAASLSYYNKFAVGRYFWFIADTTTGTTKKTGGKVEEMMFFSENEIIDVSSQILFRNTHPEDLPKMFAFSSYWYSFLSKLPIEQKENFRTTIYLRLLNPQQTYYWVMVQFADHIFDKDGMVIYGLTVITDISHIKTNGVAMMTVFDAKNQSCQHLYCKKDNSLTKKTAKNLKITHRQLQVLKLISAGYSSKQIASELSLSVKTIGNHRQNLLSRMSAASTAELVANSIKTGLI</sequence>
<dbReference type="PROSITE" id="PS00622">
    <property type="entry name" value="HTH_LUXR_1"/>
    <property type="match status" value="1"/>
</dbReference>
<proteinExistence type="predicted"/>
<evidence type="ECO:0000259" key="4">
    <source>
        <dbReference type="PROSITE" id="PS50043"/>
    </source>
</evidence>
<feature type="domain" description="HTH luxR-type" evidence="4">
    <location>
        <begin position="202"/>
        <end position="267"/>
    </location>
</feature>
<keyword evidence="3" id="KW-0804">Transcription</keyword>
<keyword evidence="6" id="KW-1185">Reference proteome</keyword>
<protein>
    <submittedName>
        <fullName evidence="5">Regulatory protein, luxR family</fullName>
    </submittedName>
</protein>
<dbReference type="PANTHER" id="PTHR44688">
    <property type="entry name" value="DNA-BINDING TRANSCRIPTIONAL ACTIVATOR DEVR_DOSR"/>
    <property type="match status" value="1"/>
</dbReference>
<dbReference type="PANTHER" id="PTHR44688:SF16">
    <property type="entry name" value="DNA-BINDING TRANSCRIPTIONAL ACTIVATOR DEVR_DOSR"/>
    <property type="match status" value="1"/>
</dbReference>
<dbReference type="SMART" id="SM00421">
    <property type="entry name" value="HTH_LUXR"/>
    <property type="match status" value="1"/>
</dbReference>
<gene>
    <name evidence="5" type="ORF">SAMN05444277_104290</name>
</gene>
<dbReference type="Pfam" id="PF00196">
    <property type="entry name" value="GerE"/>
    <property type="match status" value="1"/>
</dbReference>
<dbReference type="EMBL" id="FOXQ01000004">
    <property type="protein sequence ID" value="SFQ04346.1"/>
    <property type="molecule type" value="Genomic_DNA"/>
</dbReference>
<evidence type="ECO:0000256" key="2">
    <source>
        <dbReference type="ARBA" id="ARBA00023125"/>
    </source>
</evidence>
<reference evidence="5 6" key="1">
    <citation type="submission" date="2016-10" db="EMBL/GenBank/DDBJ databases">
        <authorList>
            <person name="de Groot N.N."/>
        </authorList>
    </citation>
    <scope>NUCLEOTIDE SEQUENCE [LARGE SCALE GENOMIC DNA]</scope>
    <source>
        <strain evidence="5 6">DSM 28286</strain>
    </source>
</reference>
<dbReference type="CDD" id="cd06170">
    <property type="entry name" value="LuxR_C_like"/>
    <property type="match status" value="1"/>
</dbReference>
<dbReference type="Proteomes" id="UP000199031">
    <property type="component" value="Unassembled WGS sequence"/>
</dbReference>
<dbReference type="OrthoDB" id="965844at2"/>
<dbReference type="PROSITE" id="PS50043">
    <property type="entry name" value="HTH_LUXR_2"/>
    <property type="match status" value="1"/>
</dbReference>